<dbReference type="GO" id="GO:0006508">
    <property type="term" value="P:proteolysis"/>
    <property type="evidence" value="ECO:0007669"/>
    <property type="project" value="UniProtKB-KW"/>
</dbReference>
<dbReference type="Proteomes" id="UP000002033">
    <property type="component" value="Chromosome"/>
</dbReference>
<comment type="similarity">
    <text evidence="3 15">Belongs to the peptidase S11 family.</text>
</comment>
<evidence type="ECO:0000256" key="5">
    <source>
        <dbReference type="ARBA" id="ARBA00022645"/>
    </source>
</evidence>
<dbReference type="GO" id="GO:0009002">
    <property type="term" value="F:serine-type D-Ala-D-Ala carboxypeptidase activity"/>
    <property type="evidence" value="ECO:0007669"/>
    <property type="project" value="UniProtKB-EC"/>
</dbReference>
<feature type="active site" description="Acyl-ester intermediate" evidence="13">
    <location>
        <position position="68"/>
    </location>
</feature>
<feature type="active site" evidence="13">
    <location>
        <position position="133"/>
    </location>
</feature>
<dbReference type="GO" id="GO:0071555">
    <property type="term" value="P:cell wall organization"/>
    <property type="evidence" value="ECO:0007669"/>
    <property type="project" value="UniProtKB-KW"/>
</dbReference>
<evidence type="ECO:0000256" key="10">
    <source>
        <dbReference type="ARBA" id="ARBA00022984"/>
    </source>
</evidence>
<feature type="binding site" evidence="14">
    <location>
        <position position="235"/>
    </location>
    <ligand>
        <name>substrate</name>
    </ligand>
</feature>
<dbReference type="PANTHER" id="PTHR21581">
    <property type="entry name" value="D-ALANYL-D-ALANINE CARBOXYPEPTIDASE"/>
    <property type="match status" value="1"/>
</dbReference>
<evidence type="ECO:0000256" key="16">
    <source>
        <dbReference type="SAM" id="SignalP"/>
    </source>
</evidence>
<evidence type="ECO:0000313" key="19">
    <source>
        <dbReference type="Proteomes" id="UP000002033"/>
    </source>
</evidence>
<keyword evidence="9" id="KW-0133">Cell shape</keyword>
<dbReference type="KEGG" id="hdn:Hden_1732"/>
<reference evidence="19" key="1">
    <citation type="journal article" date="2011" name="J. Bacteriol.">
        <title>Genome sequences of eight morphologically diverse alphaproteobacteria.</title>
        <authorList>
            <consortium name="US DOE Joint Genome Institute"/>
            <person name="Brown P.J."/>
            <person name="Kysela D.T."/>
            <person name="Buechlein A."/>
            <person name="Hemmerich C."/>
            <person name="Brun Y.V."/>
        </authorList>
    </citation>
    <scope>NUCLEOTIDE SEQUENCE [LARGE SCALE GENOMIC DNA]</scope>
    <source>
        <strain evidence="19">ATCC 51888 / DSM 1869 / NCIB 11706 / TK 0415</strain>
    </source>
</reference>
<dbReference type="InterPro" id="IPR018044">
    <property type="entry name" value="Peptidase_S11"/>
</dbReference>
<dbReference type="STRING" id="582899.Hden_1732"/>
<dbReference type="InterPro" id="IPR001967">
    <property type="entry name" value="Peptidase_S11_N"/>
</dbReference>
<evidence type="ECO:0000256" key="3">
    <source>
        <dbReference type="ARBA" id="ARBA00007164"/>
    </source>
</evidence>
<evidence type="ECO:0000256" key="8">
    <source>
        <dbReference type="ARBA" id="ARBA00022801"/>
    </source>
</evidence>
<dbReference type="HOGENOM" id="CLU_027070_8_1_5"/>
<dbReference type="Gene3D" id="2.60.410.10">
    <property type="entry name" value="D-Ala-D-Ala carboxypeptidase, C-terminal domain"/>
    <property type="match status" value="1"/>
</dbReference>
<evidence type="ECO:0000256" key="2">
    <source>
        <dbReference type="ARBA" id="ARBA00004752"/>
    </source>
</evidence>
<evidence type="ECO:0000256" key="1">
    <source>
        <dbReference type="ARBA" id="ARBA00003217"/>
    </source>
</evidence>
<keyword evidence="6" id="KW-0645">Protease</keyword>
<dbReference type="RefSeq" id="WP_013215698.1">
    <property type="nucleotide sequence ID" value="NC_014313.1"/>
</dbReference>
<dbReference type="GO" id="GO:0008360">
    <property type="term" value="P:regulation of cell shape"/>
    <property type="evidence" value="ECO:0007669"/>
    <property type="project" value="UniProtKB-KW"/>
</dbReference>
<proteinExistence type="inferred from homology"/>
<evidence type="ECO:0000256" key="14">
    <source>
        <dbReference type="PIRSR" id="PIRSR618044-2"/>
    </source>
</evidence>
<keyword evidence="8 18" id="KW-0378">Hydrolase</keyword>
<evidence type="ECO:0000256" key="9">
    <source>
        <dbReference type="ARBA" id="ARBA00022960"/>
    </source>
</evidence>
<dbReference type="EMBL" id="CP002083">
    <property type="protein sequence ID" value="ADJ23539.1"/>
    <property type="molecule type" value="Genomic_DNA"/>
</dbReference>
<evidence type="ECO:0000256" key="7">
    <source>
        <dbReference type="ARBA" id="ARBA00022729"/>
    </source>
</evidence>
<dbReference type="SUPFAM" id="SSF56601">
    <property type="entry name" value="beta-lactamase/transpeptidase-like"/>
    <property type="match status" value="1"/>
</dbReference>
<keyword evidence="10" id="KW-0573">Peptidoglycan synthesis</keyword>
<dbReference type="eggNOG" id="COG1686">
    <property type="taxonomic scope" value="Bacteria"/>
</dbReference>
<evidence type="ECO:0000256" key="12">
    <source>
        <dbReference type="ARBA" id="ARBA00034000"/>
    </source>
</evidence>
<evidence type="ECO:0000256" key="15">
    <source>
        <dbReference type="RuleBase" id="RU004016"/>
    </source>
</evidence>
<dbReference type="SMART" id="SM00936">
    <property type="entry name" value="PBP5_C"/>
    <property type="match status" value="1"/>
</dbReference>
<dbReference type="Gene3D" id="3.40.710.10">
    <property type="entry name" value="DD-peptidase/beta-lactamase superfamily"/>
    <property type="match status" value="1"/>
</dbReference>
<accession>D8JYT7</accession>
<organism evidence="18 19">
    <name type="scientific">Hyphomicrobium denitrificans (strain ATCC 51888 / DSM 1869 / NCIMB 11706 / TK 0415)</name>
    <dbReference type="NCBI Taxonomy" id="582899"/>
    <lineage>
        <taxon>Bacteria</taxon>
        <taxon>Pseudomonadati</taxon>
        <taxon>Pseudomonadota</taxon>
        <taxon>Alphaproteobacteria</taxon>
        <taxon>Hyphomicrobiales</taxon>
        <taxon>Hyphomicrobiaceae</taxon>
        <taxon>Hyphomicrobium</taxon>
    </lineage>
</organism>
<dbReference type="InterPro" id="IPR015956">
    <property type="entry name" value="Peniciliin-bd_prot_C_sf"/>
</dbReference>
<feature type="active site" description="Proton acceptor" evidence="13">
    <location>
        <position position="71"/>
    </location>
</feature>
<dbReference type="Pfam" id="PF00768">
    <property type="entry name" value="Peptidase_S11"/>
    <property type="match status" value="1"/>
</dbReference>
<dbReference type="InterPro" id="IPR012907">
    <property type="entry name" value="Peptidase_S11_C"/>
</dbReference>
<dbReference type="InterPro" id="IPR012338">
    <property type="entry name" value="Beta-lactam/transpept-like"/>
</dbReference>
<evidence type="ECO:0000259" key="17">
    <source>
        <dbReference type="SMART" id="SM00936"/>
    </source>
</evidence>
<keyword evidence="5 18" id="KW-0121">Carboxypeptidase</keyword>
<dbReference type="UniPathway" id="UPA00219"/>
<gene>
    <name evidence="18" type="ordered locus">Hden_1732</name>
</gene>
<dbReference type="AlphaFoldDB" id="D8JYT7"/>
<dbReference type="Pfam" id="PF07943">
    <property type="entry name" value="PBP5_C"/>
    <property type="match status" value="1"/>
</dbReference>
<feature type="chain" id="PRO_5003116448" description="serine-type D-Ala-D-Ala carboxypeptidase" evidence="16">
    <location>
        <begin position="33"/>
        <end position="397"/>
    </location>
</feature>
<dbReference type="GO" id="GO:0009252">
    <property type="term" value="P:peptidoglycan biosynthetic process"/>
    <property type="evidence" value="ECO:0007669"/>
    <property type="project" value="UniProtKB-UniPathway"/>
</dbReference>
<dbReference type="EC" id="3.4.16.4" evidence="4"/>
<keyword evidence="7 16" id="KW-0732">Signal</keyword>
<evidence type="ECO:0000256" key="11">
    <source>
        <dbReference type="ARBA" id="ARBA00023316"/>
    </source>
</evidence>
<dbReference type="OrthoDB" id="9795979at2"/>
<evidence type="ECO:0000256" key="4">
    <source>
        <dbReference type="ARBA" id="ARBA00012448"/>
    </source>
</evidence>
<dbReference type="SUPFAM" id="SSF69189">
    <property type="entry name" value="Penicillin-binding protein associated domain"/>
    <property type="match status" value="1"/>
</dbReference>
<comment type="catalytic activity">
    <reaction evidence="12">
        <text>Preferential cleavage: (Ac)2-L-Lys-D-Ala-|-D-Ala. Also transpeptidation of peptidyl-alanyl moieties that are N-acyl substituents of D-alanine.</text>
        <dbReference type="EC" id="3.4.16.4"/>
    </reaction>
</comment>
<dbReference type="InterPro" id="IPR037167">
    <property type="entry name" value="Peptidase_S11_C_sf"/>
</dbReference>
<feature type="signal peptide" evidence="16">
    <location>
        <begin position="1"/>
        <end position="32"/>
    </location>
</feature>
<keyword evidence="19" id="KW-1185">Reference proteome</keyword>
<feature type="domain" description="Peptidase S11 D-Ala-D-Ala carboxypeptidase A C-terminal" evidence="17">
    <location>
        <begin position="285"/>
        <end position="376"/>
    </location>
</feature>
<name>D8JYT7_HYPDA</name>
<keyword evidence="11" id="KW-0961">Cell wall biogenesis/degradation</keyword>
<dbReference type="PRINTS" id="PR00725">
    <property type="entry name" value="DADACBPTASE1"/>
</dbReference>
<evidence type="ECO:0000256" key="13">
    <source>
        <dbReference type="PIRSR" id="PIRSR618044-1"/>
    </source>
</evidence>
<comment type="pathway">
    <text evidence="2">Cell wall biogenesis; peptidoglycan biosynthesis.</text>
</comment>
<evidence type="ECO:0000313" key="18">
    <source>
        <dbReference type="EMBL" id="ADJ23539.1"/>
    </source>
</evidence>
<sequence length="397" mass="42661" precursor="true">MLIQACARVLVSALIAISVLTAVGPEANPALAAEAAFTSKAPRAILIDAATGATLFQQHADEPAPPASMSKLMTLAVLFRAMKEGRIQKTDEFTMSVNAWRNGGAPSGTSAMMVPVNTKVTVDELIQGIVIQSGNDAAMCVAEGMAGSIPAFARMMNDEAKRIGLTKSTFTNASGLPDPQQVMSARDLAVLARYIIDEYPDYYPVFAQKEFLYRKHRFINRNPLLFQNIGADGLKTGHTAAAGFGLVGSAVQDGKRLIVVVSGLEKADQRKEEAVKLLNWGFNSFNTVRLYDANEVIGQARVWGGKVWYVPLAANADVTFTVPKFPANQKISAEIVYKAPLKPPVKKGDQVATLKLSSSTSASNELPLYATEDVQKGGIVREGLDSLVLMALRRLAF</sequence>
<protein>
    <recommendedName>
        <fullName evidence="4">serine-type D-Ala-D-Ala carboxypeptidase</fullName>
        <ecNumber evidence="4">3.4.16.4</ecNumber>
    </recommendedName>
</protein>
<dbReference type="PANTHER" id="PTHR21581:SF6">
    <property type="entry name" value="TRAFFICKING PROTEIN PARTICLE COMPLEX SUBUNIT 12"/>
    <property type="match status" value="1"/>
</dbReference>
<comment type="function">
    <text evidence="1">Removes C-terminal D-alanyl residues from sugar-peptide cell wall precursors.</text>
</comment>
<evidence type="ECO:0000256" key="6">
    <source>
        <dbReference type="ARBA" id="ARBA00022670"/>
    </source>
</evidence>